<dbReference type="Pfam" id="PF01869">
    <property type="entry name" value="BcrAD_BadFG"/>
    <property type="match status" value="1"/>
</dbReference>
<dbReference type="GeneID" id="107272014"/>
<evidence type="ECO:0000313" key="7">
    <source>
        <dbReference type="Proteomes" id="UP000694920"/>
    </source>
</evidence>
<organism evidence="7 8">
    <name type="scientific">Cephus cinctus</name>
    <name type="common">Wheat stem sawfly</name>
    <dbReference type="NCBI Taxonomy" id="211228"/>
    <lineage>
        <taxon>Eukaryota</taxon>
        <taxon>Metazoa</taxon>
        <taxon>Ecdysozoa</taxon>
        <taxon>Arthropoda</taxon>
        <taxon>Hexapoda</taxon>
        <taxon>Insecta</taxon>
        <taxon>Pterygota</taxon>
        <taxon>Neoptera</taxon>
        <taxon>Endopterygota</taxon>
        <taxon>Hymenoptera</taxon>
        <taxon>Cephoidea</taxon>
        <taxon>Cephidae</taxon>
        <taxon>Cephus</taxon>
    </lineage>
</organism>
<evidence type="ECO:0000313" key="8">
    <source>
        <dbReference type="RefSeq" id="XP_024945070.1"/>
    </source>
</evidence>
<dbReference type="PANTHER" id="PTHR12862">
    <property type="entry name" value="BADF TYPE ATPASE DOMAIN-CONTAINING PROTEIN"/>
    <property type="match status" value="1"/>
</dbReference>
<dbReference type="InterPro" id="IPR002731">
    <property type="entry name" value="ATPase_BadF"/>
</dbReference>
<name>A0AAJ7RQ67_CEPCN</name>
<keyword evidence="8" id="KW-0808">Transferase</keyword>
<dbReference type="CDD" id="cd24078">
    <property type="entry name" value="ASKHA_NBD_NAGK_meta"/>
    <property type="match status" value="1"/>
</dbReference>
<feature type="domain" description="ATPase BadF/BadG/BcrA/BcrD type" evidence="6">
    <location>
        <begin position="73"/>
        <end position="353"/>
    </location>
</feature>
<proteinExistence type="inferred from homology"/>
<feature type="region of interest" description="Disordered" evidence="5">
    <location>
        <begin position="30"/>
        <end position="54"/>
    </location>
</feature>
<gene>
    <name evidence="8" type="primary">LOC107272014</name>
</gene>
<evidence type="ECO:0000256" key="2">
    <source>
        <dbReference type="ARBA" id="ARBA00012122"/>
    </source>
</evidence>
<evidence type="ECO:0000259" key="6">
    <source>
        <dbReference type="Pfam" id="PF01869"/>
    </source>
</evidence>
<evidence type="ECO:0000256" key="4">
    <source>
        <dbReference type="ARBA" id="ARBA00031123"/>
    </source>
</evidence>
<protein>
    <recommendedName>
        <fullName evidence="3">N-acetyl-D-glucosamine kinase</fullName>
        <ecNumber evidence="2">2.7.1.59</ecNumber>
    </recommendedName>
    <alternativeName>
        <fullName evidence="4">GlcNAc kinase</fullName>
    </alternativeName>
</protein>
<dbReference type="CTD" id="55577"/>
<dbReference type="PANTHER" id="PTHR12862:SF0">
    <property type="entry name" value="N-ACETYL-D-GLUCOSAMINE KINASE"/>
    <property type="match status" value="1"/>
</dbReference>
<keyword evidence="8" id="KW-0418">Kinase</keyword>
<dbReference type="InterPro" id="IPR039758">
    <property type="entry name" value="NAGK-like"/>
</dbReference>
<accession>A0AAJ7RQ67</accession>
<sequence length="434" mass="47608">MYCKHEHRAKEGLPVQVATLLVMAEQEKKNQLSEGIEGKPKQTDASSPQEVSDVGEIDEDLLKKKAEDVRIGGIEGGATHSTLIVVDGSGNKLSELKGPGTNHWQLGIPETVARINGMISRIKTELKIPEKTPLDCVGLSLSGCEEKETDRIIKESLLRDYPNASKNYIVSSDTLGSMKTGLENGGIVLIAGTGSNALLINPDGKTYGCGGWGHVIGDEGSAYYIAHRACKYVFDDLDDLKKAPYPITYVWPALKNFFHVADRHALLSHLYSNFEKVSFAKFAKEIATGCENKDPLCLDIFRENGEYLAMHVIALAKKAHNDLLLSPGGLKVICVGSVWKSWNFIKTGFTEAIHASNIIDELTLHHLTTSSAIGACYLAADHVKEIRLKKNYANNIDSFYHYKRNNYSGIPDFSIPEKSVASLWGVCRGPCNKS</sequence>
<dbReference type="AlphaFoldDB" id="A0AAJ7RQ67"/>
<comment type="similarity">
    <text evidence="1">Belongs to the eukaryotic-type N-acetylglucosamine kinase family.</text>
</comment>
<reference evidence="8" key="1">
    <citation type="submission" date="2025-08" db="UniProtKB">
        <authorList>
            <consortium name="RefSeq"/>
        </authorList>
    </citation>
    <scope>IDENTIFICATION</scope>
</reference>
<dbReference type="RefSeq" id="XP_024945070.1">
    <property type="nucleotide sequence ID" value="XM_025089302.1"/>
</dbReference>
<dbReference type="Gene3D" id="3.30.420.40">
    <property type="match status" value="1"/>
</dbReference>
<evidence type="ECO:0000256" key="1">
    <source>
        <dbReference type="ARBA" id="ARBA00006198"/>
    </source>
</evidence>
<dbReference type="SUPFAM" id="SSF53067">
    <property type="entry name" value="Actin-like ATPase domain"/>
    <property type="match status" value="2"/>
</dbReference>
<dbReference type="Proteomes" id="UP000694920">
    <property type="component" value="Unplaced"/>
</dbReference>
<feature type="compositionally biased region" description="Basic and acidic residues" evidence="5">
    <location>
        <begin position="30"/>
        <end position="42"/>
    </location>
</feature>
<evidence type="ECO:0000256" key="3">
    <source>
        <dbReference type="ARBA" id="ARBA00014974"/>
    </source>
</evidence>
<dbReference type="InterPro" id="IPR043129">
    <property type="entry name" value="ATPase_NBD"/>
</dbReference>
<keyword evidence="7" id="KW-1185">Reference proteome</keyword>
<dbReference type="GO" id="GO:0045127">
    <property type="term" value="F:N-acetylglucosamine kinase activity"/>
    <property type="evidence" value="ECO:0007669"/>
    <property type="project" value="UniProtKB-EC"/>
</dbReference>
<dbReference type="EC" id="2.7.1.59" evidence="2"/>
<evidence type="ECO:0000256" key="5">
    <source>
        <dbReference type="SAM" id="MobiDB-lite"/>
    </source>
</evidence>